<keyword evidence="21" id="KW-1185">Reference proteome</keyword>
<dbReference type="InterPro" id="IPR009061">
    <property type="entry name" value="DNA-bd_dom_put_sf"/>
</dbReference>
<dbReference type="InterPro" id="IPR005121">
    <property type="entry name" value="Fdx_antiC-bd"/>
</dbReference>
<feature type="domain" description="B5" evidence="19">
    <location>
        <begin position="421"/>
        <end position="496"/>
    </location>
</feature>
<accession>A0AA94HJQ6</accession>
<evidence type="ECO:0000256" key="11">
    <source>
        <dbReference type="ARBA" id="ARBA00022884"/>
    </source>
</evidence>
<evidence type="ECO:0000256" key="5">
    <source>
        <dbReference type="ARBA" id="ARBA00022555"/>
    </source>
</evidence>
<keyword evidence="9 15" id="KW-0067">ATP-binding</keyword>
<dbReference type="InterPro" id="IPR045060">
    <property type="entry name" value="Phe-tRNA-ligase_IIc_bsu"/>
</dbReference>
<dbReference type="InterPro" id="IPR002547">
    <property type="entry name" value="tRNA-bd_dom"/>
</dbReference>
<dbReference type="SUPFAM" id="SSF50249">
    <property type="entry name" value="Nucleic acid-binding proteins"/>
    <property type="match status" value="1"/>
</dbReference>
<comment type="similarity">
    <text evidence="2 15">Belongs to the phenylalanyl-tRNA synthetase beta subunit family. Type 1 subfamily.</text>
</comment>
<dbReference type="InterPro" id="IPR005146">
    <property type="entry name" value="B3/B4_tRNA-bd"/>
</dbReference>
<keyword evidence="7 15" id="KW-0479">Metal-binding</keyword>
<dbReference type="Gene3D" id="3.30.70.380">
    <property type="entry name" value="Ferrodoxin-fold anticodon-binding domain"/>
    <property type="match status" value="1"/>
</dbReference>
<evidence type="ECO:0000256" key="15">
    <source>
        <dbReference type="HAMAP-Rule" id="MF_00283"/>
    </source>
</evidence>
<evidence type="ECO:0000256" key="12">
    <source>
        <dbReference type="ARBA" id="ARBA00022917"/>
    </source>
</evidence>
<dbReference type="PANTHER" id="PTHR10947">
    <property type="entry name" value="PHENYLALANYL-TRNA SYNTHETASE BETA CHAIN AND LEUCINE-RICH REPEAT-CONTAINING PROTEIN 47"/>
    <property type="match status" value="1"/>
</dbReference>
<dbReference type="RefSeq" id="WP_092914801.1">
    <property type="nucleotide sequence ID" value="NZ_FOZN01000001.1"/>
</dbReference>
<sequence length="837" mass="88629">MRIPLSWLAEHVELPKEHPAEWLHAQLVRVGFEEEAVHGGELRGPIVVGRVLEFVEEPQKNGKTIRWCQVDVGEVNGGVRGIVCGALNFEVGDRVVVTLPGSALGDFEIAARKTYGHVSDGMIASVRELGIGDDHDGILRLDEAGIPGEVGADALALLGLDDQAVEINVTPDRGYALSIRGIARELASSVGRPFTDPAETARAAVDFGGASGTAPAGFPLAIDDGAPIRGAVGCSRFIARVVRGIDQSRPTPAWMAGRLRLAGMRSVSLGVDITNYVMLELGQPTHAYDLGKLQGGITVRRAHAGERITTLDDVDRALHEEDLLITDDRGAIGIAGVMGGAETEMDASTTDVLIEAATFDAVSIGRSSRRHRLISEASKRFERGVDPAVADAAAARVAQLLVELAGGTLETELGAEVGEVPAMTPIPIPVGFWRTLMGADYTDDEARTALLAIGASIDEGAETWTVTPPTWRPDIVDRESLVEEIARIVGFDRIPSVLPVAPPGRGLTRAQRLRRAVANGLASAGLTEVLVAPFVSEQQARMTGAEPVRLENALDAERSWMRAALVPGMLDTAHRNLGRGLTDLALFELGRVFHAIDGHGTAELPGAAERPADDVLADLDRLPAQPDHAAVLLLGERVRKQPGRPVERYGLADAIESAERIARTVGLELEVRQAQREWLHPGRAAELLVGETVVGVAGELLPAIAAEADLPRVVAVAELDLSALIGLARVGLETQVIAPVPAATQDLSLVVPIDVPAGEVRRAVREGAGALLEHIALVDDYRSAGSDHGGLGAHEKSLTFALRFRALDRTLTAAEASEAKLAGLAVAAERFGAKLRE</sequence>
<name>A0AA94HJQ6_9MICO</name>
<dbReference type="SMART" id="SM00874">
    <property type="entry name" value="B5"/>
    <property type="match status" value="1"/>
</dbReference>
<dbReference type="NCBIfam" id="TIGR00472">
    <property type="entry name" value="pheT_bact"/>
    <property type="match status" value="1"/>
</dbReference>
<evidence type="ECO:0000256" key="1">
    <source>
        <dbReference type="ARBA" id="ARBA00004496"/>
    </source>
</evidence>
<comment type="caution">
    <text evidence="20">The sequence shown here is derived from an EMBL/GenBank/DDBJ whole genome shotgun (WGS) entry which is preliminary data.</text>
</comment>
<dbReference type="InterPro" id="IPR045864">
    <property type="entry name" value="aa-tRNA-synth_II/BPL/LPL"/>
</dbReference>
<evidence type="ECO:0000256" key="13">
    <source>
        <dbReference type="ARBA" id="ARBA00023146"/>
    </source>
</evidence>
<evidence type="ECO:0000256" key="3">
    <source>
        <dbReference type="ARBA" id="ARBA00011209"/>
    </source>
</evidence>
<dbReference type="InterPro" id="IPR012340">
    <property type="entry name" value="NA-bd_OB-fold"/>
</dbReference>
<keyword evidence="12 15" id="KW-0648">Protein biosynthesis</keyword>
<proteinExistence type="inferred from homology"/>
<keyword evidence="4 15" id="KW-0963">Cytoplasm</keyword>
<dbReference type="Pfam" id="PF17759">
    <property type="entry name" value="tRNA_synthFbeta"/>
    <property type="match status" value="1"/>
</dbReference>
<dbReference type="SUPFAM" id="SSF46955">
    <property type="entry name" value="Putative DNA-binding domain"/>
    <property type="match status" value="1"/>
</dbReference>
<dbReference type="Pfam" id="PF03483">
    <property type="entry name" value="B3_4"/>
    <property type="match status" value="1"/>
</dbReference>
<dbReference type="PROSITE" id="PS51447">
    <property type="entry name" value="FDX_ACB"/>
    <property type="match status" value="1"/>
</dbReference>
<comment type="cofactor">
    <cofactor evidence="15">
        <name>Mg(2+)</name>
        <dbReference type="ChEBI" id="CHEBI:18420"/>
    </cofactor>
    <text evidence="15">Binds 2 magnesium ions per tetramer.</text>
</comment>
<evidence type="ECO:0000313" key="20">
    <source>
        <dbReference type="EMBL" id="SFR97274.1"/>
    </source>
</evidence>
<dbReference type="InterPro" id="IPR005147">
    <property type="entry name" value="tRNA_synthase_B5-dom"/>
</dbReference>
<keyword evidence="5 16" id="KW-0820">tRNA-binding</keyword>
<dbReference type="Pfam" id="PF03484">
    <property type="entry name" value="B5"/>
    <property type="match status" value="1"/>
</dbReference>
<dbReference type="HAMAP" id="MF_00283">
    <property type="entry name" value="Phe_tRNA_synth_beta1"/>
    <property type="match status" value="1"/>
</dbReference>
<evidence type="ECO:0000259" key="17">
    <source>
        <dbReference type="PROSITE" id="PS50886"/>
    </source>
</evidence>
<evidence type="ECO:0000259" key="18">
    <source>
        <dbReference type="PROSITE" id="PS51447"/>
    </source>
</evidence>
<comment type="subcellular location">
    <subcellularLocation>
        <location evidence="1 15">Cytoplasm</location>
    </subcellularLocation>
</comment>
<dbReference type="PROSITE" id="PS50886">
    <property type="entry name" value="TRBD"/>
    <property type="match status" value="1"/>
</dbReference>
<evidence type="ECO:0000256" key="8">
    <source>
        <dbReference type="ARBA" id="ARBA00022741"/>
    </source>
</evidence>
<dbReference type="CDD" id="cd02796">
    <property type="entry name" value="tRNA_bind_bactPheRS"/>
    <property type="match status" value="1"/>
</dbReference>
<feature type="binding site" evidence="15">
    <location>
        <position position="474"/>
    </location>
    <ligand>
        <name>Mg(2+)</name>
        <dbReference type="ChEBI" id="CHEBI:18420"/>
        <note>shared with alpha subunit</note>
    </ligand>
</feature>
<evidence type="ECO:0000256" key="7">
    <source>
        <dbReference type="ARBA" id="ARBA00022723"/>
    </source>
</evidence>
<dbReference type="PANTHER" id="PTHR10947:SF0">
    <property type="entry name" value="PHENYLALANINE--TRNA LIGASE BETA SUBUNIT"/>
    <property type="match status" value="1"/>
</dbReference>
<keyword evidence="8 15" id="KW-0547">Nucleotide-binding</keyword>
<feature type="binding site" evidence="15">
    <location>
        <position position="484"/>
    </location>
    <ligand>
        <name>Mg(2+)</name>
        <dbReference type="ChEBI" id="CHEBI:18420"/>
        <note>shared with alpha subunit</note>
    </ligand>
</feature>
<dbReference type="InterPro" id="IPR004532">
    <property type="entry name" value="Phe-tRNA-ligase_IIc_bsu_bact"/>
</dbReference>
<dbReference type="AlphaFoldDB" id="A0AA94HJQ6"/>
<dbReference type="SUPFAM" id="SSF55681">
    <property type="entry name" value="Class II aaRS and biotin synthetases"/>
    <property type="match status" value="1"/>
</dbReference>
<keyword evidence="10 15" id="KW-0460">Magnesium</keyword>
<comment type="catalytic activity">
    <reaction evidence="14 15">
        <text>tRNA(Phe) + L-phenylalanine + ATP = L-phenylalanyl-tRNA(Phe) + AMP + diphosphate + H(+)</text>
        <dbReference type="Rhea" id="RHEA:19413"/>
        <dbReference type="Rhea" id="RHEA-COMP:9668"/>
        <dbReference type="Rhea" id="RHEA-COMP:9699"/>
        <dbReference type="ChEBI" id="CHEBI:15378"/>
        <dbReference type="ChEBI" id="CHEBI:30616"/>
        <dbReference type="ChEBI" id="CHEBI:33019"/>
        <dbReference type="ChEBI" id="CHEBI:58095"/>
        <dbReference type="ChEBI" id="CHEBI:78442"/>
        <dbReference type="ChEBI" id="CHEBI:78531"/>
        <dbReference type="ChEBI" id="CHEBI:456215"/>
        <dbReference type="EC" id="6.1.1.20"/>
    </reaction>
</comment>
<dbReference type="EC" id="6.1.1.20" evidence="15"/>
<evidence type="ECO:0000256" key="16">
    <source>
        <dbReference type="PROSITE-ProRule" id="PRU00209"/>
    </source>
</evidence>
<dbReference type="GO" id="GO:0006432">
    <property type="term" value="P:phenylalanyl-tRNA aminoacylation"/>
    <property type="evidence" value="ECO:0007669"/>
    <property type="project" value="UniProtKB-UniRule"/>
</dbReference>
<dbReference type="GO" id="GO:0000287">
    <property type="term" value="F:magnesium ion binding"/>
    <property type="evidence" value="ECO:0007669"/>
    <property type="project" value="UniProtKB-UniRule"/>
</dbReference>
<dbReference type="EMBL" id="FOZN01000001">
    <property type="protein sequence ID" value="SFR97274.1"/>
    <property type="molecule type" value="Genomic_DNA"/>
</dbReference>
<dbReference type="Gene3D" id="3.50.40.10">
    <property type="entry name" value="Phenylalanyl-trna Synthetase, Chain B, domain 3"/>
    <property type="match status" value="1"/>
</dbReference>
<gene>
    <name evidence="15" type="primary">pheT</name>
    <name evidence="20" type="ORF">SAMN04487783_0081</name>
</gene>
<dbReference type="SMART" id="SM00896">
    <property type="entry name" value="FDX-ACB"/>
    <property type="match status" value="1"/>
</dbReference>
<evidence type="ECO:0000259" key="19">
    <source>
        <dbReference type="PROSITE" id="PS51483"/>
    </source>
</evidence>
<feature type="binding site" evidence="15">
    <location>
        <position position="483"/>
    </location>
    <ligand>
        <name>Mg(2+)</name>
        <dbReference type="ChEBI" id="CHEBI:18420"/>
        <note>shared with alpha subunit</note>
    </ligand>
</feature>
<comment type="subunit">
    <text evidence="3 15">Tetramer of two alpha and two beta subunits.</text>
</comment>
<evidence type="ECO:0000313" key="21">
    <source>
        <dbReference type="Proteomes" id="UP000198506"/>
    </source>
</evidence>
<dbReference type="PROSITE" id="PS51483">
    <property type="entry name" value="B5"/>
    <property type="match status" value="1"/>
</dbReference>
<dbReference type="InterPro" id="IPR041616">
    <property type="entry name" value="PheRS_beta_core"/>
</dbReference>
<organism evidence="20 21">
    <name type="scientific">Agrococcus baldri</name>
    <dbReference type="NCBI Taxonomy" id="153730"/>
    <lineage>
        <taxon>Bacteria</taxon>
        <taxon>Bacillati</taxon>
        <taxon>Actinomycetota</taxon>
        <taxon>Actinomycetes</taxon>
        <taxon>Micrococcales</taxon>
        <taxon>Microbacteriaceae</taxon>
        <taxon>Agrococcus</taxon>
    </lineage>
</organism>
<protein>
    <recommendedName>
        <fullName evidence="15">Phenylalanine--tRNA ligase beta subunit</fullName>
        <ecNumber evidence="15">6.1.1.20</ecNumber>
    </recommendedName>
    <alternativeName>
        <fullName evidence="15">Phenylalanyl-tRNA synthetase beta subunit</fullName>
        <shortName evidence="15">PheRS</shortName>
    </alternativeName>
</protein>
<evidence type="ECO:0000256" key="6">
    <source>
        <dbReference type="ARBA" id="ARBA00022598"/>
    </source>
</evidence>
<dbReference type="Pfam" id="PF01588">
    <property type="entry name" value="tRNA_bind"/>
    <property type="match status" value="1"/>
</dbReference>
<keyword evidence="13 15" id="KW-0030">Aminoacyl-tRNA synthetase</keyword>
<dbReference type="SMART" id="SM00873">
    <property type="entry name" value="B3_4"/>
    <property type="match status" value="1"/>
</dbReference>
<dbReference type="CDD" id="cd00769">
    <property type="entry name" value="PheRS_beta_core"/>
    <property type="match status" value="1"/>
</dbReference>
<dbReference type="InterPro" id="IPR020825">
    <property type="entry name" value="Phe-tRNA_synthase-like_B3/B4"/>
</dbReference>
<evidence type="ECO:0000256" key="9">
    <source>
        <dbReference type="ARBA" id="ARBA00022840"/>
    </source>
</evidence>
<evidence type="ECO:0000256" key="4">
    <source>
        <dbReference type="ARBA" id="ARBA00022490"/>
    </source>
</evidence>
<dbReference type="Pfam" id="PF03147">
    <property type="entry name" value="FDX-ACB"/>
    <property type="match status" value="1"/>
</dbReference>
<evidence type="ECO:0000256" key="2">
    <source>
        <dbReference type="ARBA" id="ARBA00008653"/>
    </source>
</evidence>
<dbReference type="GO" id="GO:0005524">
    <property type="term" value="F:ATP binding"/>
    <property type="evidence" value="ECO:0007669"/>
    <property type="project" value="UniProtKB-UniRule"/>
</dbReference>
<dbReference type="Gene3D" id="2.40.50.140">
    <property type="entry name" value="Nucleic acid-binding proteins"/>
    <property type="match status" value="1"/>
</dbReference>
<dbReference type="GO" id="GO:0004826">
    <property type="term" value="F:phenylalanine-tRNA ligase activity"/>
    <property type="evidence" value="ECO:0007669"/>
    <property type="project" value="UniProtKB-UniRule"/>
</dbReference>
<feature type="domain" description="TRNA-binding" evidence="17">
    <location>
        <begin position="40"/>
        <end position="152"/>
    </location>
</feature>
<keyword evidence="6 15" id="KW-0436">Ligase</keyword>
<dbReference type="SUPFAM" id="SSF56037">
    <property type="entry name" value="PheT/TilS domain"/>
    <property type="match status" value="1"/>
</dbReference>
<dbReference type="InterPro" id="IPR033714">
    <property type="entry name" value="tRNA_bind_bactPheRS"/>
</dbReference>
<reference evidence="20 21" key="1">
    <citation type="submission" date="2016-10" db="EMBL/GenBank/DDBJ databases">
        <authorList>
            <person name="Varghese N."/>
            <person name="Submissions S."/>
        </authorList>
    </citation>
    <scope>NUCLEOTIDE SEQUENCE [LARGE SCALE GENOMIC DNA]</scope>
    <source>
        <strain evidence="20 21">IAM 15147</strain>
    </source>
</reference>
<evidence type="ECO:0000256" key="14">
    <source>
        <dbReference type="ARBA" id="ARBA00049255"/>
    </source>
</evidence>
<comment type="caution">
    <text evidence="15">Lacks conserved residue(s) required for the propagation of feature annotation.</text>
</comment>
<dbReference type="GO" id="GO:0009328">
    <property type="term" value="C:phenylalanine-tRNA ligase complex"/>
    <property type="evidence" value="ECO:0007669"/>
    <property type="project" value="TreeGrafter"/>
</dbReference>
<dbReference type="SUPFAM" id="SSF54991">
    <property type="entry name" value="Anticodon-binding domain of PheRS"/>
    <property type="match status" value="1"/>
</dbReference>
<dbReference type="Gene3D" id="3.30.56.10">
    <property type="match status" value="2"/>
</dbReference>
<evidence type="ECO:0000256" key="10">
    <source>
        <dbReference type="ARBA" id="ARBA00022842"/>
    </source>
</evidence>
<feature type="domain" description="FDX-ACB" evidence="18">
    <location>
        <begin position="738"/>
        <end position="836"/>
    </location>
</feature>
<keyword evidence="11 16" id="KW-0694">RNA-binding</keyword>
<dbReference type="Proteomes" id="UP000198506">
    <property type="component" value="Unassembled WGS sequence"/>
</dbReference>
<dbReference type="Gene3D" id="3.30.930.10">
    <property type="entry name" value="Bira Bifunctional Protein, Domain 2"/>
    <property type="match status" value="1"/>
</dbReference>
<dbReference type="InterPro" id="IPR036690">
    <property type="entry name" value="Fdx_antiC-bd_sf"/>
</dbReference>
<dbReference type="GO" id="GO:0000049">
    <property type="term" value="F:tRNA binding"/>
    <property type="evidence" value="ECO:0007669"/>
    <property type="project" value="UniProtKB-UniRule"/>
</dbReference>